<name>A0A433UD77_ELYCH</name>
<organism evidence="1 2">
    <name type="scientific">Elysia chlorotica</name>
    <name type="common">Eastern emerald elysia</name>
    <name type="synonym">Sea slug</name>
    <dbReference type="NCBI Taxonomy" id="188477"/>
    <lineage>
        <taxon>Eukaryota</taxon>
        <taxon>Metazoa</taxon>
        <taxon>Spiralia</taxon>
        <taxon>Lophotrochozoa</taxon>
        <taxon>Mollusca</taxon>
        <taxon>Gastropoda</taxon>
        <taxon>Heterobranchia</taxon>
        <taxon>Euthyneura</taxon>
        <taxon>Panpulmonata</taxon>
        <taxon>Sacoglossa</taxon>
        <taxon>Placobranchoidea</taxon>
        <taxon>Plakobranchidae</taxon>
        <taxon>Elysia</taxon>
    </lineage>
</organism>
<keyword evidence="2" id="KW-1185">Reference proteome</keyword>
<reference evidence="1 2" key="1">
    <citation type="submission" date="2019-01" db="EMBL/GenBank/DDBJ databases">
        <title>A draft genome assembly of the solar-powered sea slug Elysia chlorotica.</title>
        <authorList>
            <person name="Cai H."/>
            <person name="Li Q."/>
            <person name="Fang X."/>
            <person name="Li J."/>
            <person name="Curtis N.E."/>
            <person name="Altenburger A."/>
            <person name="Shibata T."/>
            <person name="Feng M."/>
            <person name="Maeda T."/>
            <person name="Schwartz J.A."/>
            <person name="Shigenobu S."/>
            <person name="Lundholm N."/>
            <person name="Nishiyama T."/>
            <person name="Yang H."/>
            <person name="Hasebe M."/>
            <person name="Li S."/>
            <person name="Pierce S.K."/>
            <person name="Wang J."/>
        </authorList>
    </citation>
    <scope>NUCLEOTIDE SEQUENCE [LARGE SCALE GENOMIC DNA]</scope>
    <source>
        <strain evidence="1">EC2010</strain>
        <tissue evidence="1">Whole organism of an adult</tissue>
    </source>
</reference>
<protein>
    <recommendedName>
        <fullName evidence="3">Domain of unknown function with conserved HDNR motif domain-containing protein</fullName>
    </recommendedName>
</protein>
<dbReference type="EMBL" id="RQTK01000006">
    <property type="protein sequence ID" value="RUS91766.1"/>
    <property type="molecule type" value="Genomic_DNA"/>
</dbReference>
<dbReference type="OrthoDB" id="6040371at2759"/>
<evidence type="ECO:0000313" key="2">
    <source>
        <dbReference type="Proteomes" id="UP000271974"/>
    </source>
</evidence>
<comment type="caution">
    <text evidence="1">The sequence shown here is derived from an EMBL/GenBank/DDBJ whole genome shotgun (WGS) entry which is preliminary data.</text>
</comment>
<dbReference type="Pfam" id="PF15074">
    <property type="entry name" value="CFAP90"/>
    <property type="match status" value="1"/>
</dbReference>
<dbReference type="InterPro" id="IPR027901">
    <property type="entry name" value="CFAP90"/>
</dbReference>
<proteinExistence type="predicted"/>
<accession>A0A433UD77</accession>
<sequence>MSMPGIYALDLYRHREIVKKQTRIAKNHIGEKLCSESRWPYTTTLTPQQIACMRDCYCGRRVQPTALKTRSAYDRIHEPEEGWDPMSRLGSRHFLKPLQISAREEEKYRTRVLCANATYGHRAKHFYDFQNKENRRTCYTKHFLSRNGCSLPPLPHRK</sequence>
<evidence type="ECO:0008006" key="3">
    <source>
        <dbReference type="Google" id="ProtNLM"/>
    </source>
</evidence>
<dbReference type="AlphaFoldDB" id="A0A433UD77"/>
<dbReference type="Proteomes" id="UP000271974">
    <property type="component" value="Unassembled WGS sequence"/>
</dbReference>
<evidence type="ECO:0000313" key="1">
    <source>
        <dbReference type="EMBL" id="RUS91766.1"/>
    </source>
</evidence>
<gene>
    <name evidence="1" type="ORF">EGW08_000474</name>
</gene>